<protein>
    <submittedName>
        <fullName evidence="1">Uncharacterized protein</fullName>
    </submittedName>
</protein>
<dbReference type="Proteomes" id="UP001151760">
    <property type="component" value="Unassembled WGS sequence"/>
</dbReference>
<sequence>MDDPNITIEEYIRLEEEKARRRGKVYNWETVTYGKIWDNEDVQYLGSIKTEFPAIVFNDMLSSEAALSCKPTVSSLNDEIDFRISFDESDDEDCTTVYTAYPNPMDTAY</sequence>
<organism evidence="1 2">
    <name type="scientific">Tanacetum coccineum</name>
    <dbReference type="NCBI Taxonomy" id="301880"/>
    <lineage>
        <taxon>Eukaryota</taxon>
        <taxon>Viridiplantae</taxon>
        <taxon>Streptophyta</taxon>
        <taxon>Embryophyta</taxon>
        <taxon>Tracheophyta</taxon>
        <taxon>Spermatophyta</taxon>
        <taxon>Magnoliopsida</taxon>
        <taxon>eudicotyledons</taxon>
        <taxon>Gunneridae</taxon>
        <taxon>Pentapetalae</taxon>
        <taxon>asterids</taxon>
        <taxon>campanulids</taxon>
        <taxon>Asterales</taxon>
        <taxon>Asteraceae</taxon>
        <taxon>Asteroideae</taxon>
        <taxon>Anthemideae</taxon>
        <taxon>Anthemidinae</taxon>
        <taxon>Tanacetum</taxon>
    </lineage>
</organism>
<name>A0ABQ4ZST2_9ASTR</name>
<reference evidence="1" key="1">
    <citation type="journal article" date="2022" name="Int. J. Mol. Sci.">
        <title>Draft Genome of Tanacetum Coccineum: Genomic Comparison of Closely Related Tanacetum-Family Plants.</title>
        <authorList>
            <person name="Yamashiro T."/>
            <person name="Shiraishi A."/>
            <person name="Nakayama K."/>
            <person name="Satake H."/>
        </authorList>
    </citation>
    <scope>NUCLEOTIDE SEQUENCE</scope>
</reference>
<evidence type="ECO:0000313" key="1">
    <source>
        <dbReference type="EMBL" id="GJS93360.1"/>
    </source>
</evidence>
<proteinExistence type="predicted"/>
<accession>A0ABQ4ZST2</accession>
<keyword evidence="2" id="KW-1185">Reference proteome</keyword>
<gene>
    <name evidence="1" type="ORF">Tco_0800328</name>
</gene>
<evidence type="ECO:0000313" key="2">
    <source>
        <dbReference type="Proteomes" id="UP001151760"/>
    </source>
</evidence>
<comment type="caution">
    <text evidence="1">The sequence shown here is derived from an EMBL/GenBank/DDBJ whole genome shotgun (WGS) entry which is preliminary data.</text>
</comment>
<reference evidence="1" key="2">
    <citation type="submission" date="2022-01" db="EMBL/GenBank/DDBJ databases">
        <authorList>
            <person name="Yamashiro T."/>
            <person name="Shiraishi A."/>
            <person name="Satake H."/>
            <person name="Nakayama K."/>
        </authorList>
    </citation>
    <scope>NUCLEOTIDE SEQUENCE</scope>
</reference>
<dbReference type="EMBL" id="BQNB010011651">
    <property type="protein sequence ID" value="GJS93360.1"/>
    <property type="molecule type" value="Genomic_DNA"/>
</dbReference>